<dbReference type="PANTHER" id="PTHR42799">
    <property type="entry name" value="MITOCHONDRIAL PEPTIDE METHIONINE SULFOXIDE REDUCTASE"/>
    <property type="match status" value="1"/>
</dbReference>
<evidence type="ECO:0000313" key="8">
    <source>
        <dbReference type="Proteomes" id="UP000182744"/>
    </source>
</evidence>
<feature type="domain" description="Peptide methionine sulphoxide reductase MsrA" evidence="5">
    <location>
        <begin position="53"/>
        <end position="207"/>
    </location>
</feature>
<dbReference type="InterPro" id="IPR036509">
    <property type="entry name" value="Met_Sox_Rdtase_MsrA_sf"/>
</dbReference>
<dbReference type="AlphaFoldDB" id="A0A1G7BBZ0"/>
<dbReference type="Gene3D" id="3.30.1060.10">
    <property type="entry name" value="Peptide methionine sulphoxide reductase MsrA"/>
    <property type="match status" value="1"/>
</dbReference>
<evidence type="ECO:0000256" key="2">
    <source>
        <dbReference type="ARBA" id="ARBA00047806"/>
    </source>
</evidence>
<accession>A0A1G7BBZ0</accession>
<evidence type="ECO:0000259" key="5">
    <source>
        <dbReference type="Pfam" id="PF01625"/>
    </source>
</evidence>
<dbReference type="Proteomes" id="UP001273799">
    <property type="component" value="Unassembled WGS sequence"/>
</dbReference>
<evidence type="ECO:0000256" key="4">
    <source>
        <dbReference type="HAMAP-Rule" id="MF_01401"/>
    </source>
</evidence>
<sequence length="228" mass="24187">MFDFPSLDALSAMPRNAAEALPGRAEPVNPHPAPHPVLGTLPLTAPAPGQGLIYLASGCYWSAEELYWKAGAVSTAVGFMGGFTPNPTYAEVCTGRTGHAETVRVVYSEDSLPLAELLQLFFESHDPTTANRQGNDVGTQYRSAIFTTTPEQAALASSMLHAYQEVLTAAGKGEITTELRSASEAGPFYLAQEEHQAYLFKVPHGYRCHARTGLPCPLPGAGPLAAGN</sequence>
<proteinExistence type="inferred from homology"/>
<feature type="active site" evidence="4">
    <location>
        <position position="59"/>
    </location>
</feature>
<reference evidence="6" key="3">
    <citation type="submission" date="2023-10" db="EMBL/GenBank/DDBJ databases">
        <title>Whole Genome based description of the genera Actinobaculum and Actinotignum reveals a complex phylogenetic relationship within the species included in the genus Actinotignum.</title>
        <authorList>
            <person name="Jensen C.S."/>
            <person name="Dargis R."/>
            <person name="Kemp M."/>
            <person name="Christensen J.J."/>
        </authorList>
    </citation>
    <scope>NUCLEOTIDE SEQUENCE</scope>
    <source>
        <strain evidence="6">Actinobaculum_suis_CCUG19206T</strain>
    </source>
</reference>
<dbReference type="GO" id="GO:0034599">
    <property type="term" value="P:cellular response to oxidative stress"/>
    <property type="evidence" value="ECO:0007669"/>
    <property type="project" value="TreeGrafter"/>
</dbReference>
<evidence type="ECO:0000256" key="1">
    <source>
        <dbReference type="ARBA" id="ARBA00023002"/>
    </source>
</evidence>
<keyword evidence="1 4" id="KW-0560">Oxidoreductase</keyword>
<dbReference type="InterPro" id="IPR050162">
    <property type="entry name" value="MsrA_MetSO_reductase"/>
</dbReference>
<dbReference type="Proteomes" id="UP000182744">
    <property type="component" value="Unassembled WGS sequence"/>
</dbReference>
<dbReference type="HAMAP" id="MF_01401">
    <property type="entry name" value="MsrA"/>
    <property type="match status" value="1"/>
</dbReference>
<name>A0A1G7BBZ0_9ACTO</name>
<dbReference type="EMBL" id="FNAU01000004">
    <property type="protein sequence ID" value="SDE24482.1"/>
    <property type="molecule type" value="Genomic_DNA"/>
</dbReference>
<gene>
    <name evidence="4 6" type="primary">msrA</name>
    <name evidence="6" type="ORF">R6G71_05930</name>
    <name evidence="7" type="ORF">SAMN05421878_104104</name>
</gene>
<evidence type="ECO:0000313" key="6">
    <source>
        <dbReference type="EMBL" id="MDY5153587.1"/>
    </source>
</evidence>
<reference evidence="8" key="1">
    <citation type="submission" date="2016-10" db="EMBL/GenBank/DDBJ databases">
        <authorList>
            <person name="Varghese N."/>
        </authorList>
    </citation>
    <scope>NUCLEOTIDE SEQUENCE [LARGE SCALE GENOMIC DNA]</scope>
    <source>
        <strain evidence="8">DSM 20639</strain>
    </source>
</reference>
<comment type="catalytic activity">
    <reaction evidence="2 4">
        <text>L-methionyl-[protein] + [thioredoxin]-disulfide + H2O = L-methionyl-(S)-S-oxide-[protein] + [thioredoxin]-dithiol</text>
        <dbReference type="Rhea" id="RHEA:14217"/>
        <dbReference type="Rhea" id="RHEA-COMP:10698"/>
        <dbReference type="Rhea" id="RHEA-COMP:10700"/>
        <dbReference type="Rhea" id="RHEA-COMP:12313"/>
        <dbReference type="Rhea" id="RHEA-COMP:12315"/>
        <dbReference type="ChEBI" id="CHEBI:15377"/>
        <dbReference type="ChEBI" id="CHEBI:16044"/>
        <dbReference type="ChEBI" id="CHEBI:29950"/>
        <dbReference type="ChEBI" id="CHEBI:44120"/>
        <dbReference type="ChEBI" id="CHEBI:50058"/>
        <dbReference type="EC" id="1.8.4.11"/>
    </reaction>
</comment>
<protein>
    <recommendedName>
        <fullName evidence="4">Peptide methionine sulfoxide reductase MsrA</fullName>
        <shortName evidence="4">Protein-methionine-S-oxide reductase</shortName>
        <ecNumber evidence="4">1.8.4.11</ecNumber>
    </recommendedName>
    <alternativeName>
        <fullName evidence="4">Peptide-methionine (S)-S-oxide reductase</fullName>
        <shortName evidence="4">Peptide Met(O) reductase</shortName>
    </alternativeName>
</protein>
<comment type="catalytic activity">
    <reaction evidence="3 4">
        <text>[thioredoxin]-disulfide + L-methionine + H2O = L-methionine (S)-S-oxide + [thioredoxin]-dithiol</text>
        <dbReference type="Rhea" id="RHEA:19993"/>
        <dbReference type="Rhea" id="RHEA-COMP:10698"/>
        <dbReference type="Rhea" id="RHEA-COMP:10700"/>
        <dbReference type="ChEBI" id="CHEBI:15377"/>
        <dbReference type="ChEBI" id="CHEBI:29950"/>
        <dbReference type="ChEBI" id="CHEBI:50058"/>
        <dbReference type="ChEBI" id="CHEBI:57844"/>
        <dbReference type="ChEBI" id="CHEBI:58772"/>
        <dbReference type="EC" id="1.8.4.11"/>
    </reaction>
</comment>
<comment type="function">
    <text evidence="4">Has an important function as a repair enzyme for proteins that have been inactivated by oxidation. Catalyzes the reversible oxidation-reduction of methionine sulfoxide in proteins to methionine.</text>
</comment>
<dbReference type="SUPFAM" id="SSF55068">
    <property type="entry name" value="Peptide methionine sulfoxide reductase"/>
    <property type="match status" value="1"/>
</dbReference>
<comment type="similarity">
    <text evidence="4">Belongs to the MsrA Met sulfoxide reductase family.</text>
</comment>
<dbReference type="EMBL" id="JAWNFU010000003">
    <property type="protein sequence ID" value="MDY5153587.1"/>
    <property type="molecule type" value="Genomic_DNA"/>
</dbReference>
<dbReference type="Pfam" id="PF01625">
    <property type="entry name" value="PMSR"/>
    <property type="match status" value="1"/>
</dbReference>
<dbReference type="NCBIfam" id="TIGR00401">
    <property type="entry name" value="msrA"/>
    <property type="match status" value="1"/>
</dbReference>
<organism evidence="7 8">
    <name type="scientific">Actinobaculum suis</name>
    <dbReference type="NCBI Taxonomy" id="1657"/>
    <lineage>
        <taxon>Bacteria</taxon>
        <taxon>Bacillati</taxon>
        <taxon>Actinomycetota</taxon>
        <taxon>Actinomycetes</taxon>
        <taxon>Actinomycetales</taxon>
        <taxon>Actinomycetaceae</taxon>
        <taxon>Actinobaculum</taxon>
    </lineage>
</organism>
<dbReference type="GO" id="GO:0008113">
    <property type="term" value="F:peptide-methionine (S)-S-oxide reductase activity"/>
    <property type="evidence" value="ECO:0007669"/>
    <property type="project" value="UniProtKB-UniRule"/>
</dbReference>
<dbReference type="PANTHER" id="PTHR42799:SF2">
    <property type="entry name" value="MITOCHONDRIAL PEPTIDE METHIONINE SULFOXIDE REDUCTASE"/>
    <property type="match status" value="1"/>
</dbReference>
<evidence type="ECO:0000313" key="7">
    <source>
        <dbReference type="EMBL" id="SDE24482.1"/>
    </source>
</evidence>
<reference evidence="7" key="2">
    <citation type="submission" date="2016-10" db="EMBL/GenBank/DDBJ databases">
        <authorList>
            <person name="de Groot N.N."/>
        </authorList>
    </citation>
    <scope>NUCLEOTIDE SEQUENCE [LARGE SCALE GENOMIC DNA]</scope>
    <source>
        <strain evidence="7">DSM 20639</strain>
    </source>
</reference>
<evidence type="ECO:0000256" key="3">
    <source>
        <dbReference type="ARBA" id="ARBA00048782"/>
    </source>
</evidence>
<dbReference type="GO" id="GO:0005737">
    <property type="term" value="C:cytoplasm"/>
    <property type="evidence" value="ECO:0007669"/>
    <property type="project" value="TreeGrafter"/>
</dbReference>
<keyword evidence="8" id="KW-1185">Reference proteome</keyword>
<dbReference type="RefSeq" id="WP_074661668.1">
    <property type="nucleotide sequence ID" value="NZ_FNAU01000004.1"/>
</dbReference>
<dbReference type="EC" id="1.8.4.11" evidence="4"/>
<dbReference type="InterPro" id="IPR002569">
    <property type="entry name" value="Met_Sox_Rdtase_MsrA_dom"/>
</dbReference>